<accession>D7TXT4</accession>
<proteinExistence type="predicted"/>
<keyword evidence="2" id="KW-1185">Reference proteome</keyword>
<name>D7TXT4_VITVI</name>
<dbReference type="PaxDb" id="29760-VIT_17s0053g00970.t01"/>
<reference evidence="2" key="1">
    <citation type="journal article" date="2007" name="Nature">
        <title>The grapevine genome sequence suggests ancestral hexaploidization in major angiosperm phyla.</title>
        <authorList>
            <consortium name="The French-Italian Public Consortium for Grapevine Genome Characterization."/>
            <person name="Jaillon O."/>
            <person name="Aury J.-M."/>
            <person name="Noel B."/>
            <person name="Policriti A."/>
            <person name="Clepet C."/>
            <person name="Casagrande A."/>
            <person name="Choisne N."/>
            <person name="Aubourg S."/>
            <person name="Vitulo N."/>
            <person name="Jubin C."/>
            <person name="Vezzi A."/>
            <person name="Legeai F."/>
            <person name="Hugueney P."/>
            <person name="Dasilva C."/>
            <person name="Horner D."/>
            <person name="Mica E."/>
            <person name="Jublot D."/>
            <person name="Poulain J."/>
            <person name="Bruyere C."/>
            <person name="Billault A."/>
            <person name="Segurens B."/>
            <person name="Gouyvenoux M."/>
            <person name="Ugarte E."/>
            <person name="Cattonaro F."/>
            <person name="Anthouard V."/>
            <person name="Vico V."/>
            <person name="Del Fabbro C."/>
            <person name="Alaux M."/>
            <person name="Di Gaspero G."/>
            <person name="Dumas V."/>
            <person name="Felice N."/>
            <person name="Paillard S."/>
            <person name="Juman I."/>
            <person name="Moroldo M."/>
            <person name="Scalabrin S."/>
            <person name="Canaguier A."/>
            <person name="Le Clainche I."/>
            <person name="Malacrida G."/>
            <person name="Durand E."/>
            <person name="Pesole G."/>
            <person name="Laucou V."/>
            <person name="Chatelet P."/>
            <person name="Merdinoglu D."/>
            <person name="Delledonne M."/>
            <person name="Pezzotti M."/>
            <person name="Lecharny A."/>
            <person name="Scarpelli C."/>
            <person name="Artiguenave F."/>
            <person name="Pe M.E."/>
            <person name="Valle G."/>
            <person name="Morgante M."/>
            <person name="Caboche M."/>
            <person name="Adam-Blondon A.-F."/>
            <person name="Weissenbach J."/>
            <person name="Quetier F."/>
            <person name="Wincker P."/>
        </authorList>
    </citation>
    <scope>NUCLEOTIDE SEQUENCE [LARGE SCALE GENOMIC DNA]</scope>
    <source>
        <strain evidence="2">cv. Pinot noir / PN40024</strain>
    </source>
</reference>
<sequence>MVAGVIINSLKSLLRWDKGGRYYIWLSGPTAIISLRMLPHVFLPLTSLPNPFLLTLIAKPFLLPCQIHCRCQYEIKNPTFLLTWVSSKGLWFSVHKANKS</sequence>
<protein>
    <submittedName>
        <fullName evidence="1">Uncharacterized protein</fullName>
    </submittedName>
</protein>
<dbReference type="Proteomes" id="UP000009183">
    <property type="component" value="Chromosome 17"/>
</dbReference>
<evidence type="ECO:0000313" key="2">
    <source>
        <dbReference type="Proteomes" id="UP000009183"/>
    </source>
</evidence>
<dbReference type="HOGENOM" id="CLU_2311311_0_0_1"/>
<dbReference type="EMBL" id="FN596258">
    <property type="protein sequence ID" value="CBI35309.3"/>
    <property type="molecule type" value="Genomic_DNA"/>
</dbReference>
<dbReference type="AlphaFoldDB" id="D7TXT4"/>
<gene>
    <name evidence="1" type="ordered locus">VIT_17s0053g00970</name>
</gene>
<evidence type="ECO:0000313" key="1">
    <source>
        <dbReference type="EMBL" id="CBI35309.3"/>
    </source>
</evidence>
<dbReference type="InParanoid" id="D7TXT4"/>
<organism evidence="1 2">
    <name type="scientific">Vitis vinifera</name>
    <name type="common">Grape</name>
    <dbReference type="NCBI Taxonomy" id="29760"/>
    <lineage>
        <taxon>Eukaryota</taxon>
        <taxon>Viridiplantae</taxon>
        <taxon>Streptophyta</taxon>
        <taxon>Embryophyta</taxon>
        <taxon>Tracheophyta</taxon>
        <taxon>Spermatophyta</taxon>
        <taxon>Magnoliopsida</taxon>
        <taxon>eudicotyledons</taxon>
        <taxon>Gunneridae</taxon>
        <taxon>Pentapetalae</taxon>
        <taxon>rosids</taxon>
        <taxon>Vitales</taxon>
        <taxon>Vitaceae</taxon>
        <taxon>Viteae</taxon>
        <taxon>Vitis</taxon>
    </lineage>
</organism>